<dbReference type="WBParaSite" id="scf7180000418554.g2563">
    <property type="protein sequence ID" value="scf7180000418554.g2563"/>
    <property type="gene ID" value="scf7180000418554.g2563"/>
</dbReference>
<evidence type="ECO:0000313" key="2">
    <source>
        <dbReference type="WBParaSite" id="scf7180000418554.g2563"/>
    </source>
</evidence>
<dbReference type="Proteomes" id="UP000887560">
    <property type="component" value="Unplaced"/>
</dbReference>
<protein>
    <submittedName>
        <fullName evidence="2">Uncharacterized protein</fullName>
    </submittedName>
</protein>
<evidence type="ECO:0000313" key="1">
    <source>
        <dbReference type="Proteomes" id="UP000887560"/>
    </source>
</evidence>
<dbReference type="AlphaFoldDB" id="A0A915NKL8"/>
<organism evidence="1 2">
    <name type="scientific">Meloidogyne floridensis</name>
    <dbReference type="NCBI Taxonomy" id="298350"/>
    <lineage>
        <taxon>Eukaryota</taxon>
        <taxon>Metazoa</taxon>
        <taxon>Ecdysozoa</taxon>
        <taxon>Nematoda</taxon>
        <taxon>Chromadorea</taxon>
        <taxon>Rhabditida</taxon>
        <taxon>Tylenchina</taxon>
        <taxon>Tylenchomorpha</taxon>
        <taxon>Tylenchoidea</taxon>
        <taxon>Meloidogynidae</taxon>
        <taxon>Meloidogyninae</taxon>
        <taxon>Meloidogyne</taxon>
    </lineage>
</organism>
<proteinExistence type="predicted"/>
<keyword evidence="1" id="KW-1185">Reference proteome</keyword>
<sequence length="80" mass="8578">METFKVLIRNSVGSDYVGPFLFGTISPSSCDDGAVVWSADGLVGLNLGVVTYHEDACDTTMNMIVVMEDVLLMTLGLIMT</sequence>
<reference evidence="2" key="1">
    <citation type="submission" date="2022-11" db="UniProtKB">
        <authorList>
            <consortium name="WormBaseParasite"/>
        </authorList>
    </citation>
    <scope>IDENTIFICATION</scope>
</reference>
<accession>A0A915NKL8</accession>
<name>A0A915NKL8_9BILA</name>